<dbReference type="EMBL" id="BHYL01000092">
    <property type="protein sequence ID" value="GCD19717.1"/>
    <property type="molecule type" value="Genomic_DNA"/>
</dbReference>
<reference evidence="2 3" key="1">
    <citation type="submission" date="2018-11" db="EMBL/GenBank/DDBJ databases">
        <title>Draft genome sequence of Cellulomonas takizawaensis strain TKZ-21.</title>
        <authorList>
            <person name="Yamamura H."/>
            <person name="Hayashi T."/>
            <person name="Hamada M."/>
            <person name="Serisawa Y."/>
            <person name="Matsuyama K."/>
            <person name="Nakagawa Y."/>
            <person name="Otoguro M."/>
            <person name="Yanagida F."/>
            <person name="Hayakawa M."/>
        </authorList>
    </citation>
    <scope>NUCLEOTIDE SEQUENCE [LARGE SCALE GENOMIC DNA]</scope>
    <source>
        <strain evidence="2 3">TKZ-21</strain>
    </source>
</reference>
<comment type="caution">
    <text evidence="2">The sequence shown here is derived from an EMBL/GenBank/DDBJ whole genome shotgun (WGS) entry which is preliminary data.</text>
</comment>
<dbReference type="InterPro" id="IPR041129">
    <property type="entry name" value="CdiI_2"/>
</dbReference>
<keyword evidence="3" id="KW-1185">Reference proteome</keyword>
<evidence type="ECO:0000313" key="2">
    <source>
        <dbReference type="EMBL" id="GCD19717.1"/>
    </source>
</evidence>
<dbReference type="AlphaFoldDB" id="A0A401UYE9"/>
<dbReference type="Proteomes" id="UP000288246">
    <property type="component" value="Unassembled WGS sequence"/>
</dbReference>
<sequence length="107" mass="12130">MGQSHGRRRPRPRDDIRYLAEAYFHQDHDLDADDPLDVVRAFVRAEGEEVVGGLRREIVRLLDDAGDGEVPASAWIVSTTVSYDPRRDGVSIREWFDAIVAVVDGRR</sequence>
<dbReference type="RefSeq" id="WP_124342251.1">
    <property type="nucleotide sequence ID" value="NZ_BHYL01000092.1"/>
</dbReference>
<accession>A0A401UYE9</accession>
<name>A0A401UYE9_9CELL</name>
<feature type="domain" description="CdiI immunity protein" evidence="1">
    <location>
        <begin position="16"/>
        <end position="100"/>
    </location>
</feature>
<protein>
    <recommendedName>
        <fullName evidence="1">CdiI immunity protein domain-containing protein</fullName>
    </recommendedName>
</protein>
<evidence type="ECO:0000313" key="3">
    <source>
        <dbReference type="Proteomes" id="UP000288246"/>
    </source>
</evidence>
<gene>
    <name evidence="2" type="ORF">CTKZ_12790</name>
</gene>
<dbReference type="Pfam" id="PF18593">
    <property type="entry name" value="CdiI_2"/>
    <property type="match status" value="1"/>
</dbReference>
<evidence type="ECO:0000259" key="1">
    <source>
        <dbReference type="Pfam" id="PF18593"/>
    </source>
</evidence>
<dbReference type="OrthoDB" id="4827963at2"/>
<organism evidence="2 3">
    <name type="scientific">Cellulomonas algicola</name>
    <dbReference type="NCBI Taxonomy" id="2071633"/>
    <lineage>
        <taxon>Bacteria</taxon>
        <taxon>Bacillati</taxon>
        <taxon>Actinomycetota</taxon>
        <taxon>Actinomycetes</taxon>
        <taxon>Micrococcales</taxon>
        <taxon>Cellulomonadaceae</taxon>
        <taxon>Cellulomonas</taxon>
    </lineage>
</organism>
<proteinExistence type="predicted"/>